<keyword evidence="2" id="KW-1185">Reference proteome</keyword>
<evidence type="ECO:0000313" key="2">
    <source>
        <dbReference type="Proteomes" id="UP000502035"/>
    </source>
</evidence>
<evidence type="ECO:0000313" key="1">
    <source>
        <dbReference type="EMBL" id="QIK74560.1"/>
    </source>
</evidence>
<organism evidence="1 2">
    <name type="scientific">Nocardioides piscis</name>
    <dbReference type="NCBI Taxonomy" id="2714938"/>
    <lineage>
        <taxon>Bacteria</taxon>
        <taxon>Bacillati</taxon>
        <taxon>Actinomycetota</taxon>
        <taxon>Actinomycetes</taxon>
        <taxon>Propionibacteriales</taxon>
        <taxon>Nocardioidaceae</taxon>
        <taxon>Nocardioides</taxon>
    </lineage>
</organism>
<sequence>MTEASTGSPAEAARRRFAIAADGTVSGCEESWGKLGASLRYACRMAAQLDEVIGVGRLEWLTTLSSTSVRARVGQSLEGLVTVTAEVERRSSPIHPVPQAKQDMSAQRALNSSLRLVHGGLVADWCAAITEDQRVIGAHLPEHGKTFDDATTVLTQVGVRALAIVGALHESYRETAVMLDFRQGSLLIFDCDGLVIFAFADKFDSLAATQVIGRVRSRLAGQDLSLVWTYGTW</sequence>
<dbReference type="RefSeq" id="WP_166314775.1">
    <property type="nucleotide sequence ID" value="NZ_CP049866.1"/>
</dbReference>
<name>A0A6G7YCS0_9ACTN</name>
<dbReference type="KEGG" id="npi:G7071_03075"/>
<protein>
    <submittedName>
        <fullName evidence="1">Uncharacterized protein</fullName>
    </submittedName>
</protein>
<dbReference type="AlphaFoldDB" id="A0A6G7YCS0"/>
<accession>A0A6G7YCS0</accession>
<dbReference type="Proteomes" id="UP000502035">
    <property type="component" value="Chromosome"/>
</dbReference>
<dbReference type="EMBL" id="CP049866">
    <property type="protein sequence ID" value="QIK74560.1"/>
    <property type="molecule type" value="Genomic_DNA"/>
</dbReference>
<reference evidence="1 2" key="1">
    <citation type="submission" date="2020-03" db="EMBL/GenBank/DDBJ databases">
        <title>Nocardioides sp. nov., isolated from fish.</title>
        <authorList>
            <person name="Hyun D.-W."/>
            <person name="Bae J.-W."/>
        </authorList>
    </citation>
    <scope>NUCLEOTIDE SEQUENCE [LARGE SCALE GENOMIC DNA]</scope>
    <source>
        <strain evidence="1 2">HDW12A</strain>
    </source>
</reference>
<gene>
    <name evidence="1" type="ORF">G7071_03075</name>
</gene>
<proteinExistence type="predicted"/>